<dbReference type="GO" id="GO:0005524">
    <property type="term" value="F:ATP binding"/>
    <property type="evidence" value="ECO:0007669"/>
    <property type="project" value="InterPro"/>
</dbReference>
<dbReference type="SUPFAM" id="SSF52540">
    <property type="entry name" value="P-loop containing nucleoside triphosphate hydrolases"/>
    <property type="match status" value="1"/>
</dbReference>
<geneLocation type="plasmid" evidence="2 3">
    <name>unnamed1</name>
</geneLocation>
<accession>A0A7L5DT75</accession>
<keyword evidence="3" id="KW-1185">Reference proteome</keyword>
<dbReference type="InterPro" id="IPR011704">
    <property type="entry name" value="ATPase_dyneun-rel_AAA"/>
</dbReference>
<dbReference type="GO" id="GO:0016887">
    <property type="term" value="F:ATP hydrolysis activity"/>
    <property type="evidence" value="ECO:0007669"/>
    <property type="project" value="InterPro"/>
</dbReference>
<reference evidence="2 3" key="1">
    <citation type="submission" date="2020-04" db="EMBL/GenBank/DDBJ databases">
        <title>Genome sequencing of novel species.</title>
        <authorList>
            <person name="Heo J."/>
            <person name="Kim S.-J."/>
            <person name="Kim J.-S."/>
            <person name="Hong S.-B."/>
            <person name="Kwon S.-W."/>
        </authorList>
    </citation>
    <scope>NUCLEOTIDE SEQUENCE [LARGE SCALE GENOMIC DNA]</scope>
    <source>
        <strain evidence="2 3">CJU-R4</strain>
        <plasmid evidence="2 3">unnamed1</plasmid>
    </source>
</reference>
<keyword evidence="2" id="KW-0614">Plasmid</keyword>
<dbReference type="EMBL" id="CP051678">
    <property type="protein sequence ID" value="QJD81626.1"/>
    <property type="molecule type" value="Genomic_DNA"/>
</dbReference>
<dbReference type="Pfam" id="PF07728">
    <property type="entry name" value="AAA_5"/>
    <property type="match status" value="1"/>
</dbReference>
<dbReference type="REBASE" id="385371">
    <property type="entry name" value="SspR4McrBCP"/>
</dbReference>
<proteinExistence type="predicted"/>
<evidence type="ECO:0000313" key="3">
    <source>
        <dbReference type="Proteomes" id="UP000501128"/>
    </source>
</evidence>
<evidence type="ECO:0000259" key="1">
    <source>
        <dbReference type="Pfam" id="PF07728"/>
    </source>
</evidence>
<dbReference type="RefSeq" id="WP_169553644.1">
    <property type="nucleotide sequence ID" value="NZ_CP051678.1"/>
</dbReference>
<evidence type="ECO:0000313" key="2">
    <source>
        <dbReference type="EMBL" id="QJD81626.1"/>
    </source>
</evidence>
<protein>
    <submittedName>
        <fullName evidence="2">AAA domain-containing protein</fullName>
    </submittedName>
</protein>
<dbReference type="PANTHER" id="PTHR37291">
    <property type="entry name" value="5-METHYLCYTOSINE-SPECIFIC RESTRICTION ENZYME B"/>
    <property type="match status" value="1"/>
</dbReference>
<dbReference type="InterPro" id="IPR027417">
    <property type="entry name" value="P-loop_NTPase"/>
</dbReference>
<dbReference type="InterPro" id="IPR052934">
    <property type="entry name" value="Methyl-DNA_Rec/Restrict_Enz"/>
</dbReference>
<feature type="domain" description="ATPase dynein-related AAA" evidence="1">
    <location>
        <begin position="132"/>
        <end position="218"/>
    </location>
</feature>
<gene>
    <name evidence="2" type="ORF">HH216_25095</name>
</gene>
<organism evidence="2 3">
    <name type="scientific">Spirosoma rhododendri</name>
    <dbReference type="NCBI Taxonomy" id="2728024"/>
    <lineage>
        <taxon>Bacteria</taxon>
        <taxon>Pseudomonadati</taxon>
        <taxon>Bacteroidota</taxon>
        <taxon>Cytophagia</taxon>
        <taxon>Cytophagales</taxon>
        <taxon>Cytophagaceae</taxon>
        <taxon>Spirosoma</taxon>
    </lineage>
</organism>
<name>A0A7L5DT75_9BACT</name>
<dbReference type="KEGG" id="srho:HH216_25095"/>
<dbReference type="Proteomes" id="UP000501128">
    <property type="component" value="Plasmid unnamed1"/>
</dbReference>
<dbReference type="PANTHER" id="PTHR37291:SF1">
    <property type="entry name" value="TYPE IV METHYL-DIRECTED RESTRICTION ENZYME ECOKMCRB SUBUNIT"/>
    <property type="match status" value="1"/>
</dbReference>
<sequence length="316" mass="35650">MKPATDGGDLKFEQRYGIFYQIAKRARDNYSASQISKGIPTVRPFQVVFDEFMQPLVDADQEICVKMASGVEFVVYDVSERSISFRKANGSTLHTLSITTLREIYEGTQEIRPNGLRPYYQPLSEQLAKLGQQITQKVALKNYVLIIDEINRANMSRVFGELITLLEDDKRLDEPNELTITLPSGEPFSIPPNLYLIGTMNTADKSLALLDIALRRRFEFIYQKPDSNLLQSPAREILDRLNSAIRANHKSADFLIGHAYFIGKSDLASVFNNRVIPLLMEYFNGNTKTVAKLLGEAGITANPDEITDQLLVSYVE</sequence>
<dbReference type="Gene3D" id="3.40.50.300">
    <property type="entry name" value="P-loop containing nucleotide triphosphate hydrolases"/>
    <property type="match status" value="1"/>
</dbReference>
<dbReference type="AlphaFoldDB" id="A0A7L5DT75"/>